<dbReference type="InterPro" id="IPR036291">
    <property type="entry name" value="NAD(P)-bd_dom_sf"/>
</dbReference>
<proteinExistence type="predicted"/>
<dbReference type="OrthoDB" id="7482721at2759"/>
<gene>
    <name evidence="4" type="ORF">JKP88DRAFT_320528</name>
</gene>
<keyword evidence="5" id="KW-1185">Reference proteome</keyword>
<dbReference type="SMART" id="SM00829">
    <property type="entry name" value="PKS_ER"/>
    <property type="match status" value="1"/>
</dbReference>
<protein>
    <recommendedName>
        <fullName evidence="3">Enoyl reductase (ER) domain-containing protein</fullName>
    </recommendedName>
</protein>
<dbReference type="Pfam" id="PF08240">
    <property type="entry name" value="ADH_N"/>
    <property type="match status" value="1"/>
</dbReference>
<dbReference type="InterPro" id="IPR011032">
    <property type="entry name" value="GroES-like_sf"/>
</dbReference>
<dbReference type="PANTHER" id="PTHR48106:SF2">
    <property type="entry name" value="ZN2+-BINDING DEHYDROGENASE"/>
    <property type="match status" value="1"/>
</dbReference>
<evidence type="ECO:0000313" key="5">
    <source>
        <dbReference type="Proteomes" id="UP000664859"/>
    </source>
</evidence>
<evidence type="ECO:0000313" key="4">
    <source>
        <dbReference type="EMBL" id="KAG5181827.1"/>
    </source>
</evidence>
<reference evidence="4" key="1">
    <citation type="submission" date="2021-02" db="EMBL/GenBank/DDBJ databases">
        <title>First Annotated Genome of the Yellow-green Alga Tribonema minus.</title>
        <authorList>
            <person name="Mahan K.M."/>
        </authorList>
    </citation>
    <scope>NUCLEOTIDE SEQUENCE</scope>
    <source>
        <strain evidence="4">UTEX B ZZ1240</strain>
    </source>
</reference>
<evidence type="ECO:0000256" key="1">
    <source>
        <dbReference type="ARBA" id="ARBA00022857"/>
    </source>
</evidence>
<sequence>MTMMKAIRPSAPDASDPSACAVVETVSTPEPASGEYQVQLKLRPVNPADVFSLMGIYPGCQSPEHWPITMGLDGMGVITKAGPGTSKFEVGQRVAVAGFPLKEGNGTWAEYAAFKETDLAGIPDTVSDEAAAVFWVNPVTAYGMVRMLQLPKGAQVVVNAAGSALGGLIGDVARHMGLKTIGVVRRDAQVADVLARGLDACVSSEHGADVAKAIRDLTPNGEGAYAALECVGGAATEAMVAALRPGGTLVIYGAMAGLTSTIAVVPICFFEVTVRGFWINNYVAAMGAAEKEELINDVVKLLADGVMRADKDVGKVFRLEDAAAAVRESSKPARGGKVFLDSR</sequence>
<dbReference type="InterPro" id="IPR013149">
    <property type="entry name" value="ADH-like_C"/>
</dbReference>
<dbReference type="EMBL" id="JAFCMP010000290">
    <property type="protein sequence ID" value="KAG5181827.1"/>
    <property type="molecule type" value="Genomic_DNA"/>
</dbReference>
<dbReference type="SUPFAM" id="SSF51735">
    <property type="entry name" value="NAD(P)-binding Rossmann-fold domains"/>
    <property type="match status" value="1"/>
</dbReference>
<dbReference type="PANTHER" id="PTHR48106">
    <property type="entry name" value="QUINONE OXIDOREDUCTASE PIG3-RELATED"/>
    <property type="match status" value="1"/>
</dbReference>
<dbReference type="Gene3D" id="3.90.180.10">
    <property type="entry name" value="Medium-chain alcohol dehydrogenases, catalytic domain"/>
    <property type="match status" value="1"/>
</dbReference>
<evidence type="ECO:0000256" key="2">
    <source>
        <dbReference type="ARBA" id="ARBA00023002"/>
    </source>
</evidence>
<name>A0A836CDL3_9STRA</name>
<dbReference type="GO" id="GO:0070402">
    <property type="term" value="F:NADPH binding"/>
    <property type="evidence" value="ECO:0007669"/>
    <property type="project" value="TreeGrafter"/>
</dbReference>
<keyword evidence="1" id="KW-0521">NADP</keyword>
<keyword evidence="2" id="KW-0560">Oxidoreductase</keyword>
<dbReference type="CDD" id="cd05282">
    <property type="entry name" value="ETR_like"/>
    <property type="match status" value="1"/>
</dbReference>
<organism evidence="4 5">
    <name type="scientific">Tribonema minus</name>
    <dbReference type="NCBI Taxonomy" id="303371"/>
    <lineage>
        <taxon>Eukaryota</taxon>
        <taxon>Sar</taxon>
        <taxon>Stramenopiles</taxon>
        <taxon>Ochrophyta</taxon>
        <taxon>PX clade</taxon>
        <taxon>Xanthophyceae</taxon>
        <taxon>Tribonematales</taxon>
        <taxon>Tribonemataceae</taxon>
        <taxon>Tribonema</taxon>
    </lineage>
</organism>
<dbReference type="InterPro" id="IPR020843">
    <property type="entry name" value="ER"/>
</dbReference>
<accession>A0A836CDL3</accession>
<evidence type="ECO:0000259" key="3">
    <source>
        <dbReference type="SMART" id="SM00829"/>
    </source>
</evidence>
<dbReference type="AlphaFoldDB" id="A0A836CDL3"/>
<dbReference type="SUPFAM" id="SSF50129">
    <property type="entry name" value="GroES-like"/>
    <property type="match status" value="1"/>
</dbReference>
<dbReference type="Proteomes" id="UP000664859">
    <property type="component" value="Unassembled WGS sequence"/>
</dbReference>
<feature type="domain" description="Enoyl reductase (ER)" evidence="3">
    <location>
        <begin position="14"/>
        <end position="340"/>
    </location>
</feature>
<dbReference type="InterPro" id="IPR013154">
    <property type="entry name" value="ADH-like_N"/>
</dbReference>
<comment type="caution">
    <text evidence="4">The sequence shown here is derived from an EMBL/GenBank/DDBJ whole genome shotgun (WGS) entry which is preliminary data.</text>
</comment>
<dbReference type="Pfam" id="PF00107">
    <property type="entry name" value="ADH_zinc_N"/>
    <property type="match status" value="1"/>
</dbReference>
<dbReference type="Gene3D" id="3.40.50.720">
    <property type="entry name" value="NAD(P)-binding Rossmann-like Domain"/>
    <property type="match status" value="1"/>
</dbReference>
<dbReference type="GO" id="GO:0016651">
    <property type="term" value="F:oxidoreductase activity, acting on NAD(P)H"/>
    <property type="evidence" value="ECO:0007669"/>
    <property type="project" value="TreeGrafter"/>
</dbReference>